<feature type="binding site" evidence="6">
    <location>
        <position position="85"/>
    </location>
    <ligand>
        <name>Mg(2+)</name>
        <dbReference type="ChEBI" id="CHEBI:18420"/>
        <label>1</label>
        <note>catalytic</note>
    </ligand>
</feature>
<evidence type="ECO:0000313" key="7">
    <source>
        <dbReference type="EMBL" id="SAK60580.1"/>
    </source>
</evidence>
<dbReference type="PANTHER" id="PTHR43200">
    <property type="entry name" value="PHOSPHATASE"/>
    <property type="match status" value="1"/>
</dbReference>
<keyword evidence="3 6" id="KW-0479">Metal-binding</keyword>
<dbReference type="OrthoDB" id="9785695at2"/>
<dbReference type="InterPro" id="IPR020583">
    <property type="entry name" value="Inositol_monoP_metal-BS"/>
</dbReference>
<dbReference type="EMBL" id="FCOB02000009">
    <property type="protein sequence ID" value="SAK60580.1"/>
    <property type="molecule type" value="Genomic_DNA"/>
</dbReference>
<keyword evidence="5 6" id="KW-0460">Magnesium</keyword>
<accession>A0A158ASF6</accession>
<keyword evidence="8" id="KW-1185">Reference proteome</keyword>
<feature type="binding site" evidence="6">
    <location>
        <position position="205"/>
    </location>
    <ligand>
        <name>Mg(2+)</name>
        <dbReference type="ChEBI" id="CHEBI:18420"/>
        <label>1</label>
        <note>catalytic</note>
    </ligand>
</feature>
<dbReference type="Pfam" id="PF00459">
    <property type="entry name" value="Inositol_P"/>
    <property type="match status" value="1"/>
</dbReference>
<dbReference type="AlphaFoldDB" id="A0A158ASF6"/>
<dbReference type="Gene3D" id="3.40.190.80">
    <property type="match status" value="1"/>
</dbReference>
<dbReference type="PANTHER" id="PTHR43200:SF6">
    <property type="entry name" value="3'(2'),5'-BISPHOSPHATE NUCLEOTIDASE"/>
    <property type="match status" value="1"/>
</dbReference>
<evidence type="ECO:0000256" key="2">
    <source>
        <dbReference type="ARBA" id="ARBA00009759"/>
    </source>
</evidence>
<dbReference type="CDD" id="cd01641">
    <property type="entry name" value="Bacterial_IMPase_like_1"/>
    <property type="match status" value="1"/>
</dbReference>
<dbReference type="SUPFAM" id="SSF56655">
    <property type="entry name" value="Carbohydrate phosphatase"/>
    <property type="match status" value="1"/>
</dbReference>
<organism evidence="7 8">
    <name type="scientific">Caballeronia ptereochthonis</name>
    <dbReference type="NCBI Taxonomy" id="1777144"/>
    <lineage>
        <taxon>Bacteria</taxon>
        <taxon>Pseudomonadati</taxon>
        <taxon>Pseudomonadota</taxon>
        <taxon>Betaproteobacteria</taxon>
        <taxon>Burkholderiales</taxon>
        <taxon>Burkholderiaceae</taxon>
        <taxon>Caballeronia</taxon>
    </lineage>
</organism>
<dbReference type="PROSITE" id="PS00629">
    <property type="entry name" value="IMP_1"/>
    <property type="match status" value="1"/>
</dbReference>
<gene>
    <name evidence="7" type="ORF">AWB83_02256</name>
</gene>
<name>A0A158ASF6_9BURK</name>
<dbReference type="GO" id="GO:0000105">
    <property type="term" value="P:L-histidine biosynthetic process"/>
    <property type="evidence" value="ECO:0007669"/>
    <property type="project" value="TreeGrafter"/>
</dbReference>
<evidence type="ECO:0000256" key="4">
    <source>
        <dbReference type="ARBA" id="ARBA00022801"/>
    </source>
</evidence>
<dbReference type="PRINTS" id="PR00377">
    <property type="entry name" value="IMPHPHTASES"/>
</dbReference>
<comment type="cofactor">
    <cofactor evidence="1 6">
        <name>Mg(2+)</name>
        <dbReference type="ChEBI" id="CHEBI:18420"/>
    </cofactor>
</comment>
<proteinExistence type="inferred from homology"/>
<dbReference type="GO" id="GO:0046872">
    <property type="term" value="F:metal ion binding"/>
    <property type="evidence" value="ECO:0007669"/>
    <property type="project" value="UniProtKB-KW"/>
</dbReference>
<dbReference type="GO" id="GO:0016791">
    <property type="term" value="F:phosphatase activity"/>
    <property type="evidence" value="ECO:0007669"/>
    <property type="project" value="UniProtKB-ARBA"/>
</dbReference>
<evidence type="ECO:0000256" key="1">
    <source>
        <dbReference type="ARBA" id="ARBA00001946"/>
    </source>
</evidence>
<evidence type="ECO:0000256" key="3">
    <source>
        <dbReference type="ARBA" id="ARBA00022723"/>
    </source>
</evidence>
<sequence>MTLTNIDRFLDQLGDEARSIAMQHFRTEIDVETKCDSTPVTTADRAIERRLREIISSRYPAHTLVGEEEGGRIADGFSWVIDPIDGTKSFVTGLPLFGTLVAMLEDRRPVCGMIEVSAMRERWIGVADRTSCNGEPCAVSACMHLRDARLCSTDPRMFSGEAERAFVRLAREVRVTRFGTDCYGYAMLASGHVDLVIEDGLQVHDVMAIVPVIHGAGGIITTWSGGPIDETFEGNIIAAATQSLHDEASRWLGQP</sequence>
<feature type="binding site" evidence="6">
    <location>
        <position position="82"/>
    </location>
    <ligand>
        <name>Mg(2+)</name>
        <dbReference type="ChEBI" id="CHEBI:18420"/>
        <label>1</label>
        <note>catalytic</note>
    </ligand>
</feature>
<evidence type="ECO:0000256" key="6">
    <source>
        <dbReference type="PIRSR" id="PIRSR600760-2"/>
    </source>
</evidence>
<dbReference type="Proteomes" id="UP000054978">
    <property type="component" value="Unassembled WGS sequence"/>
</dbReference>
<dbReference type="Gene3D" id="3.30.540.10">
    <property type="entry name" value="Fructose-1,6-Bisphosphatase, subunit A, domain 1"/>
    <property type="match status" value="1"/>
</dbReference>
<evidence type="ECO:0000256" key="5">
    <source>
        <dbReference type="ARBA" id="ARBA00022842"/>
    </source>
</evidence>
<feature type="binding site" evidence="6">
    <location>
        <position position="67"/>
    </location>
    <ligand>
        <name>Mg(2+)</name>
        <dbReference type="ChEBI" id="CHEBI:18420"/>
        <label>1</label>
        <note>catalytic</note>
    </ligand>
</feature>
<comment type="similarity">
    <text evidence="2">Belongs to the inositol monophosphatase superfamily.</text>
</comment>
<evidence type="ECO:0000313" key="8">
    <source>
        <dbReference type="Proteomes" id="UP000054978"/>
    </source>
</evidence>
<dbReference type="InterPro" id="IPR051090">
    <property type="entry name" value="Inositol_monoP_superfamily"/>
</dbReference>
<comment type="caution">
    <text evidence="7">The sequence shown here is derived from an EMBL/GenBank/DDBJ whole genome shotgun (WGS) entry which is preliminary data.</text>
</comment>
<reference evidence="7" key="1">
    <citation type="submission" date="2016-01" db="EMBL/GenBank/DDBJ databases">
        <authorList>
            <person name="Peeters C."/>
        </authorList>
    </citation>
    <scope>NUCLEOTIDE SEQUENCE [LARGE SCALE GENOMIC DNA]</scope>
    <source>
        <strain evidence="7">LMG 29326</strain>
    </source>
</reference>
<keyword evidence="4" id="KW-0378">Hydrolase</keyword>
<dbReference type="STRING" id="1777144.AWB83_02256"/>
<dbReference type="InterPro" id="IPR000760">
    <property type="entry name" value="Inositol_monophosphatase-like"/>
</dbReference>
<protein>
    <submittedName>
        <fullName evidence="7">Inositol-1-monophosphatase</fullName>
    </submittedName>
</protein>
<feature type="binding site" evidence="6">
    <location>
        <position position="84"/>
    </location>
    <ligand>
        <name>Mg(2+)</name>
        <dbReference type="ChEBI" id="CHEBI:18420"/>
        <label>1</label>
        <note>catalytic</note>
    </ligand>
</feature>